<protein>
    <submittedName>
        <fullName evidence="6">Metallo-hydrolase/oxidoreductase</fullName>
    </submittedName>
</protein>
<name>A0AAD6MRY0_9EURO</name>
<dbReference type="InterPro" id="IPR051013">
    <property type="entry name" value="MBL_superfamily_lactonases"/>
</dbReference>
<evidence type="ECO:0000256" key="3">
    <source>
        <dbReference type="ARBA" id="ARBA00022801"/>
    </source>
</evidence>
<evidence type="ECO:0000313" key="7">
    <source>
        <dbReference type="Proteomes" id="UP001215712"/>
    </source>
</evidence>
<evidence type="ECO:0000313" key="6">
    <source>
        <dbReference type="EMBL" id="KAJ5709401.1"/>
    </source>
</evidence>
<comment type="similarity">
    <text evidence="1">Belongs to the metallo-beta-lactamase superfamily.</text>
</comment>
<evidence type="ECO:0000256" key="2">
    <source>
        <dbReference type="ARBA" id="ARBA00022723"/>
    </source>
</evidence>
<feature type="domain" description="Metallo-beta-lactamase" evidence="5">
    <location>
        <begin position="56"/>
        <end position="293"/>
    </location>
</feature>
<dbReference type="InterPro" id="IPR001999">
    <property type="entry name" value="Osteonectin_CS"/>
</dbReference>
<evidence type="ECO:0000259" key="5">
    <source>
        <dbReference type="SMART" id="SM00849"/>
    </source>
</evidence>
<accession>A0AAD6MRY0</accession>
<dbReference type="SMART" id="SM00849">
    <property type="entry name" value="Lactamase_B"/>
    <property type="match status" value="1"/>
</dbReference>
<dbReference type="Proteomes" id="UP001215712">
    <property type="component" value="Unassembled WGS sequence"/>
</dbReference>
<proteinExistence type="inferred from homology"/>
<reference evidence="6" key="1">
    <citation type="journal article" date="2023" name="IMA Fungus">
        <title>Comparative genomic study of the Penicillium genus elucidates a diverse pangenome and 15 lateral gene transfer events.</title>
        <authorList>
            <person name="Petersen C."/>
            <person name="Sorensen T."/>
            <person name="Nielsen M.R."/>
            <person name="Sondergaard T.E."/>
            <person name="Sorensen J.L."/>
            <person name="Fitzpatrick D.A."/>
            <person name="Frisvad J.C."/>
            <person name="Nielsen K.L."/>
        </authorList>
    </citation>
    <scope>NUCLEOTIDE SEQUENCE</scope>
    <source>
        <strain evidence="6">IBT 17514</strain>
    </source>
</reference>
<dbReference type="InterPro" id="IPR001279">
    <property type="entry name" value="Metallo-B-lactamas"/>
</dbReference>
<keyword evidence="7" id="KW-1185">Reference proteome</keyword>
<sequence>MEAPELSNPIFPPTAEIPASSSIVDVRVIDTNTRLYLKPGDFWEPILSGFEGTQSPVYCFLISHGDRHIVFDLGVRIDWEEALPPKTVKLVKATTTVEGCSKDVVSMLDEDTSGLNIRSSDIEAVIWSHNHFDHTGDPSRFPSHTELVVGPGVKGISWPGYPSIPDSSILDSDAAGRSVREINFENLGLKIGRFNAFDFFGDGSFYLLDAPGHAPGHICGLARTTSDPPTFVFMGADACHHAGVLRPSQYLHLPQPAPTSQIHSYGGCPGDLLMQLAAWKSADEPLFQVARGHLFSDHEAAMITVSKIQELDADIEGNIFVILAHDDSLGDHLPIFPRRINDWLSQNLREETRWIFCKSMKNVVP</sequence>
<evidence type="ECO:0000256" key="4">
    <source>
        <dbReference type="ARBA" id="ARBA00022833"/>
    </source>
</evidence>
<keyword evidence="2" id="KW-0479">Metal-binding</keyword>
<dbReference type="InterPro" id="IPR036866">
    <property type="entry name" value="RibonucZ/Hydroxyglut_hydro"/>
</dbReference>
<dbReference type="PANTHER" id="PTHR42978">
    <property type="entry name" value="QUORUM-QUENCHING LACTONASE YTNP-RELATED-RELATED"/>
    <property type="match status" value="1"/>
</dbReference>
<evidence type="ECO:0000256" key="1">
    <source>
        <dbReference type="ARBA" id="ARBA00007749"/>
    </source>
</evidence>
<comment type="caution">
    <text evidence="6">The sequence shown here is derived from an EMBL/GenBank/DDBJ whole genome shotgun (WGS) entry which is preliminary data.</text>
</comment>
<reference evidence="6" key="2">
    <citation type="submission" date="2023-01" db="EMBL/GenBank/DDBJ databases">
        <authorList>
            <person name="Petersen C."/>
        </authorList>
    </citation>
    <scope>NUCLEOTIDE SEQUENCE</scope>
    <source>
        <strain evidence="6">IBT 17514</strain>
    </source>
</reference>
<dbReference type="SUPFAM" id="SSF56281">
    <property type="entry name" value="Metallo-hydrolase/oxidoreductase"/>
    <property type="match status" value="1"/>
</dbReference>
<organism evidence="6 7">
    <name type="scientific">Penicillium malachiteum</name>
    <dbReference type="NCBI Taxonomy" id="1324776"/>
    <lineage>
        <taxon>Eukaryota</taxon>
        <taxon>Fungi</taxon>
        <taxon>Dikarya</taxon>
        <taxon>Ascomycota</taxon>
        <taxon>Pezizomycotina</taxon>
        <taxon>Eurotiomycetes</taxon>
        <taxon>Eurotiomycetidae</taxon>
        <taxon>Eurotiales</taxon>
        <taxon>Aspergillaceae</taxon>
        <taxon>Penicillium</taxon>
    </lineage>
</organism>
<dbReference type="CDD" id="cd07730">
    <property type="entry name" value="metallo-hydrolase-like_MBL-fold"/>
    <property type="match status" value="1"/>
</dbReference>
<dbReference type="PROSITE" id="PS00613">
    <property type="entry name" value="OSTEONECTIN_2"/>
    <property type="match status" value="1"/>
</dbReference>
<dbReference type="PANTHER" id="PTHR42978:SF5">
    <property type="entry name" value="METALLO-BETA-LACTAMASE DOMAIN-CONTAINING PROTEIN"/>
    <property type="match status" value="1"/>
</dbReference>
<keyword evidence="4" id="KW-0862">Zinc</keyword>
<dbReference type="AlphaFoldDB" id="A0AAD6MRY0"/>
<dbReference type="Gene3D" id="3.60.15.10">
    <property type="entry name" value="Ribonuclease Z/Hydroxyacylglutathione hydrolase-like"/>
    <property type="match status" value="1"/>
</dbReference>
<gene>
    <name evidence="6" type="ORF">N7493_010735</name>
</gene>
<dbReference type="Pfam" id="PF00753">
    <property type="entry name" value="Lactamase_B"/>
    <property type="match status" value="1"/>
</dbReference>
<dbReference type="GO" id="GO:0016787">
    <property type="term" value="F:hydrolase activity"/>
    <property type="evidence" value="ECO:0007669"/>
    <property type="project" value="UniProtKB-KW"/>
</dbReference>
<dbReference type="GO" id="GO:0046872">
    <property type="term" value="F:metal ion binding"/>
    <property type="evidence" value="ECO:0007669"/>
    <property type="project" value="UniProtKB-KW"/>
</dbReference>
<dbReference type="EMBL" id="JAQJAN010000019">
    <property type="protein sequence ID" value="KAJ5709401.1"/>
    <property type="molecule type" value="Genomic_DNA"/>
</dbReference>
<keyword evidence="3" id="KW-0378">Hydrolase</keyword>